<keyword evidence="1" id="KW-0812">Transmembrane</keyword>
<evidence type="ECO:0000313" key="3">
    <source>
        <dbReference type="Proteomes" id="UP000259683"/>
    </source>
</evidence>
<evidence type="ECO:0000256" key="1">
    <source>
        <dbReference type="SAM" id="Phobius"/>
    </source>
</evidence>
<sequence>MTKLLLALVPIILWLGFIVGTAAAWLTHVIHCIQTQEWVFLIAGALAFPVAVIHGIGIWFGLW</sequence>
<keyword evidence="1" id="KW-1133">Transmembrane helix</keyword>
<reference evidence="2" key="2">
    <citation type="submission" date="2021-07" db="EMBL/GenBank/DDBJ databases">
        <title>Giant CbK-like Caulobacter bacteriophages have genetically divergent genomes.</title>
        <authorList>
            <person name="Wilson K."/>
            <person name="Ely B."/>
        </authorList>
    </citation>
    <scope>NUCLEOTIDE SEQUENCE</scope>
</reference>
<evidence type="ECO:0000313" key="2">
    <source>
        <dbReference type="EMBL" id="AXQ69783.1"/>
    </source>
</evidence>
<organism evidence="2 3">
    <name type="scientific">Caulobacter phage CcrSC</name>
    <dbReference type="NCBI Taxonomy" id="2283272"/>
    <lineage>
        <taxon>Viruses</taxon>
        <taxon>Duplodnaviria</taxon>
        <taxon>Heunggongvirae</taxon>
        <taxon>Uroviricota</taxon>
        <taxon>Caudoviricetes</taxon>
        <taxon>Jeanschmidtviridae</taxon>
        <taxon>Bertelyvirus</taxon>
        <taxon>Bertelyvirus SC</taxon>
    </lineage>
</organism>
<dbReference type="Proteomes" id="UP000259683">
    <property type="component" value="Segment"/>
</dbReference>
<keyword evidence="3" id="KW-1185">Reference proteome</keyword>
<proteinExistence type="predicted"/>
<dbReference type="EMBL" id="MH588547">
    <property type="protein sequence ID" value="AXQ69783.1"/>
    <property type="molecule type" value="Genomic_DNA"/>
</dbReference>
<accession>A0A385EDD4</accession>
<keyword evidence="1" id="KW-0472">Membrane</keyword>
<gene>
    <name evidence="2" type="ORF">CcrSC_gp201</name>
</gene>
<protein>
    <submittedName>
        <fullName evidence="2">Uncharacterized protein</fullName>
    </submittedName>
</protein>
<name>A0A385EDD4_9CAUD</name>
<feature type="transmembrane region" description="Helical" evidence="1">
    <location>
        <begin position="39"/>
        <end position="62"/>
    </location>
</feature>
<reference evidence="2" key="1">
    <citation type="submission" date="2018-07" db="EMBL/GenBank/DDBJ databases">
        <authorList>
            <person name="Wilson K.M."/>
            <person name="Ely B."/>
        </authorList>
    </citation>
    <scope>NUCLEOTIDE SEQUENCE</scope>
</reference>